<sequence length="303" mass="33509">MSDKYIEKTFLYLVLLSVLLHAAAFWAVSKLPKEPPHPEEATIVDLKDIPDLPLPPPPALQPGPPKAAPPLTRQPRPVERPRLSPAPVLPRQPQQAPPQSETKSAKALPSKGLPAQPKADLGTPARPTGREEAPRRENAGREPSRGEGLFKPQRGKSDELARLFPSARGIQRIEENFRKKYEDAEQGDTRLMDTDDPNIGTFTRRFAIALRDRLNSIDRYEKKGVGMTVLNIRIGRDGMVEGTRILYTSGNAKLDELATKAASSASYVGPLPRRWEHDTLNLICSFVIREGGGISASWELTNQ</sequence>
<gene>
    <name evidence="2" type="ORF">GMLC_04680</name>
</gene>
<reference evidence="3" key="1">
    <citation type="submission" date="2020-06" db="EMBL/GenBank/DDBJ databases">
        <title>Draft genomic sequecing of Geomonas sp. Red745.</title>
        <authorList>
            <person name="Itoh H."/>
            <person name="Xu Z.X."/>
            <person name="Ushijima N."/>
            <person name="Masuda Y."/>
            <person name="Shiratori Y."/>
            <person name="Senoo K."/>
        </authorList>
    </citation>
    <scope>NUCLEOTIDE SEQUENCE [LARGE SCALE GENOMIC DNA]</scope>
    <source>
        <strain evidence="3">Red745</strain>
    </source>
</reference>
<dbReference type="SUPFAM" id="SSF74653">
    <property type="entry name" value="TolA/TonB C-terminal domain"/>
    <property type="match status" value="1"/>
</dbReference>
<feature type="compositionally biased region" description="Basic and acidic residues" evidence="1">
    <location>
        <begin position="128"/>
        <end position="145"/>
    </location>
</feature>
<feature type="region of interest" description="Disordered" evidence="1">
    <location>
        <begin position="48"/>
        <end position="159"/>
    </location>
</feature>
<evidence type="ECO:0008006" key="4">
    <source>
        <dbReference type="Google" id="ProtNLM"/>
    </source>
</evidence>
<organism evidence="2 3">
    <name type="scientific">Geomonas limicola</name>
    <dbReference type="NCBI Taxonomy" id="2740186"/>
    <lineage>
        <taxon>Bacteria</taxon>
        <taxon>Pseudomonadati</taxon>
        <taxon>Thermodesulfobacteriota</taxon>
        <taxon>Desulfuromonadia</taxon>
        <taxon>Geobacterales</taxon>
        <taxon>Geobacteraceae</taxon>
        <taxon>Geomonas</taxon>
    </lineage>
</organism>
<dbReference type="Gene3D" id="3.30.1150.10">
    <property type="match status" value="1"/>
</dbReference>
<dbReference type="Proteomes" id="UP000587586">
    <property type="component" value="Unassembled WGS sequence"/>
</dbReference>
<feature type="compositionally biased region" description="Pro residues" evidence="1">
    <location>
        <begin position="52"/>
        <end position="68"/>
    </location>
</feature>
<name>A0A6V8N6I2_9BACT</name>
<evidence type="ECO:0000313" key="3">
    <source>
        <dbReference type="Proteomes" id="UP000587586"/>
    </source>
</evidence>
<dbReference type="EMBL" id="BLXZ01000001">
    <property type="protein sequence ID" value="GFO66889.1"/>
    <property type="molecule type" value="Genomic_DNA"/>
</dbReference>
<evidence type="ECO:0000313" key="2">
    <source>
        <dbReference type="EMBL" id="GFO66889.1"/>
    </source>
</evidence>
<feature type="compositionally biased region" description="Polar residues" evidence="1">
    <location>
        <begin position="92"/>
        <end position="102"/>
    </location>
</feature>
<comment type="caution">
    <text evidence="2">The sequence shown here is derived from an EMBL/GenBank/DDBJ whole genome shotgun (WGS) entry which is preliminary data.</text>
</comment>
<dbReference type="AlphaFoldDB" id="A0A6V8N6I2"/>
<evidence type="ECO:0000256" key="1">
    <source>
        <dbReference type="SAM" id="MobiDB-lite"/>
    </source>
</evidence>
<proteinExistence type="predicted"/>
<dbReference type="RefSeq" id="WP_183359413.1">
    <property type="nucleotide sequence ID" value="NZ_BLXZ01000001.1"/>
</dbReference>
<protein>
    <recommendedName>
        <fullName evidence="4">TonB C-terminal domain-containing protein</fullName>
    </recommendedName>
</protein>
<keyword evidence="3" id="KW-1185">Reference proteome</keyword>
<accession>A0A6V8N6I2</accession>